<dbReference type="OrthoDB" id="2448965at2759"/>
<evidence type="ECO:0000256" key="1">
    <source>
        <dbReference type="SAM" id="MobiDB-lite"/>
    </source>
</evidence>
<dbReference type="EMBL" id="QKWP01000843">
    <property type="protein sequence ID" value="RIB14314.1"/>
    <property type="molecule type" value="Genomic_DNA"/>
</dbReference>
<reference evidence="3 4" key="1">
    <citation type="submission" date="2018-06" db="EMBL/GenBank/DDBJ databases">
        <title>Comparative genomics reveals the genomic features of Rhizophagus irregularis, R. cerebriforme, R. diaphanum and Gigaspora rosea, and their symbiotic lifestyle signature.</title>
        <authorList>
            <person name="Morin E."/>
            <person name="San Clemente H."/>
            <person name="Chen E.C.H."/>
            <person name="De La Providencia I."/>
            <person name="Hainaut M."/>
            <person name="Kuo A."/>
            <person name="Kohler A."/>
            <person name="Murat C."/>
            <person name="Tang N."/>
            <person name="Roy S."/>
            <person name="Loubradou J."/>
            <person name="Henrissat B."/>
            <person name="Grigoriev I.V."/>
            <person name="Corradi N."/>
            <person name="Roux C."/>
            <person name="Martin F.M."/>
        </authorList>
    </citation>
    <scope>NUCLEOTIDE SEQUENCE [LARGE SCALE GENOMIC DNA]</scope>
    <source>
        <strain evidence="3 4">DAOM 194757</strain>
    </source>
</reference>
<feature type="compositionally biased region" description="Low complexity" evidence="1">
    <location>
        <begin position="85"/>
        <end position="94"/>
    </location>
</feature>
<name>A0A397UVP1_9GLOM</name>
<comment type="caution">
    <text evidence="3">The sequence shown here is derived from an EMBL/GenBank/DDBJ whole genome shotgun (WGS) entry which is preliminary data.</text>
</comment>
<keyword evidence="4" id="KW-1185">Reference proteome</keyword>
<evidence type="ECO:0000313" key="4">
    <source>
        <dbReference type="Proteomes" id="UP000266673"/>
    </source>
</evidence>
<keyword evidence="2" id="KW-1133">Transmembrane helix</keyword>
<sequence length="386" mass="44459">MQGHQYTSWPYLHKCNCCFPGHHPSEHVCPTTSLPNSPILSMPEPTYISDSSSCPSYPQNYSSNSQKYSQNYPSNSQKYPQNYPSNSQNTSRNNQNAMSYHQYRHNSDASNSNLSQNIDTLNYQHQCPSNNNRLSDPILNRLSNLFLLNTLSTFLSRAGSRIRSHNLSFTSSSHTNLEEFTVVIPVLDNKTKRKSLNDSPMKNPPFWKRLFWMILTVLNVYSFIGSTILMTILSINGNVTKSFSETHYIIIAIGTLEFAPRLMNIYQIHLYTNGKIGYFEALAIMFGKKELYLLYGKHHITYKQVSNVSYTSDALTFIYWAFLSFMIVSEIRKNLGNTIVYILLHNRLDFLMFTLLSVITLIILKILWGLIKRAVYFADRHADYLP</sequence>
<keyword evidence="2" id="KW-0472">Membrane</keyword>
<feature type="transmembrane region" description="Helical" evidence="2">
    <location>
        <begin position="247"/>
        <end position="264"/>
    </location>
</feature>
<feature type="transmembrane region" description="Helical" evidence="2">
    <location>
        <begin position="210"/>
        <end position="235"/>
    </location>
</feature>
<dbReference type="AlphaFoldDB" id="A0A397UVP1"/>
<feature type="transmembrane region" description="Helical" evidence="2">
    <location>
        <begin position="307"/>
        <end position="329"/>
    </location>
</feature>
<feature type="compositionally biased region" description="Low complexity" evidence="1">
    <location>
        <begin position="51"/>
        <end position="77"/>
    </location>
</feature>
<dbReference type="Proteomes" id="UP000266673">
    <property type="component" value="Unassembled WGS sequence"/>
</dbReference>
<protein>
    <submittedName>
        <fullName evidence="3">Uncharacterized protein</fullName>
    </submittedName>
</protein>
<gene>
    <name evidence="3" type="ORF">C2G38_2195499</name>
</gene>
<accession>A0A397UVP1</accession>
<proteinExistence type="predicted"/>
<feature type="region of interest" description="Disordered" evidence="1">
    <location>
        <begin position="40"/>
        <end position="94"/>
    </location>
</feature>
<organism evidence="3 4">
    <name type="scientific">Gigaspora rosea</name>
    <dbReference type="NCBI Taxonomy" id="44941"/>
    <lineage>
        <taxon>Eukaryota</taxon>
        <taxon>Fungi</taxon>
        <taxon>Fungi incertae sedis</taxon>
        <taxon>Mucoromycota</taxon>
        <taxon>Glomeromycotina</taxon>
        <taxon>Glomeromycetes</taxon>
        <taxon>Diversisporales</taxon>
        <taxon>Gigasporaceae</taxon>
        <taxon>Gigaspora</taxon>
    </lineage>
</organism>
<evidence type="ECO:0000313" key="3">
    <source>
        <dbReference type="EMBL" id="RIB14314.1"/>
    </source>
</evidence>
<keyword evidence="2" id="KW-0812">Transmembrane</keyword>
<feature type="transmembrane region" description="Helical" evidence="2">
    <location>
        <begin position="350"/>
        <end position="371"/>
    </location>
</feature>
<evidence type="ECO:0000256" key="2">
    <source>
        <dbReference type="SAM" id="Phobius"/>
    </source>
</evidence>